<accession>A0A242NSB8</accession>
<gene>
    <name evidence="1" type="ORF">B6D06_09735</name>
</gene>
<evidence type="ECO:0000313" key="1">
    <source>
        <dbReference type="EMBL" id="OTQ48440.1"/>
    </source>
</evidence>
<evidence type="ECO:0000313" key="2">
    <source>
        <dbReference type="Proteomes" id="UP000194968"/>
    </source>
</evidence>
<dbReference type="AlphaFoldDB" id="A0A242NSB8"/>
<reference evidence="1 2" key="1">
    <citation type="submission" date="2017-03" db="EMBL/GenBank/DDBJ databases">
        <title>Comparative genomics of honeybee gut symbionts reveal geographically distinct and subgroup specific antibiotic resistance.</title>
        <authorList>
            <person name="Ludvigsen J."/>
            <person name="Porcellato D."/>
            <person name="Labee-Lund T.M."/>
            <person name="Amdam G.V."/>
            <person name="Rudi K."/>
        </authorList>
    </citation>
    <scope>NUCLEOTIDE SEQUENCE [LARGE SCALE GENOMIC DNA]</scope>
    <source>
        <strain evidence="1 2">A-4-12</strain>
    </source>
</reference>
<sequence>MKISNILTCAIVFILATGCVKNNMSKTKNNGKNIEVDSLAILQEQTEQNNPFVSNAKNQLLQLVGDKQFDSYIKKHGILDCKDDSNESSCVLNFYLNEFYKLKYDIQLKKVIEENQAEHKIELKKINPTDNNLNNYCQWSADFVAAVYSKDTENITNRYQPLFRMSEQDLAALQTKILKDNYSHFLIDENPSILDEMKTDYLENCLSSPKDNIINYINIFR</sequence>
<proteinExistence type="predicted"/>
<dbReference type="Proteomes" id="UP000194968">
    <property type="component" value="Unassembled WGS sequence"/>
</dbReference>
<name>A0A242NSB8_9GAMM</name>
<dbReference type="RefSeq" id="WP_086320990.1">
    <property type="nucleotide sequence ID" value="NZ_CAMLFL010000002.1"/>
</dbReference>
<organism evidence="1 2">
    <name type="scientific">Gilliamella apis</name>
    <dbReference type="NCBI Taxonomy" id="1970738"/>
    <lineage>
        <taxon>Bacteria</taxon>
        <taxon>Pseudomonadati</taxon>
        <taxon>Pseudomonadota</taxon>
        <taxon>Gammaproteobacteria</taxon>
        <taxon>Orbales</taxon>
        <taxon>Orbaceae</taxon>
        <taxon>Gilliamella</taxon>
    </lineage>
</organism>
<comment type="caution">
    <text evidence="1">The sequence shown here is derived from an EMBL/GenBank/DDBJ whole genome shotgun (WGS) entry which is preliminary data.</text>
</comment>
<dbReference type="EMBL" id="NASK01000102">
    <property type="protein sequence ID" value="OTQ48440.1"/>
    <property type="molecule type" value="Genomic_DNA"/>
</dbReference>
<dbReference type="PROSITE" id="PS51257">
    <property type="entry name" value="PROKAR_LIPOPROTEIN"/>
    <property type="match status" value="1"/>
</dbReference>
<evidence type="ECO:0008006" key="3">
    <source>
        <dbReference type="Google" id="ProtNLM"/>
    </source>
</evidence>
<protein>
    <recommendedName>
        <fullName evidence="3">Lipoprotein</fullName>
    </recommendedName>
</protein>
<dbReference type="OrthoDB" id="7056936at2"/>